<evidence type="ECO:0000313" key="2">
    <source>
        <dbReference type="Proteomes" id="UP000229915"/>
    </source>
</evidence>
<accession>A0A2M7TF00</accession>
<dbReference type="Proteomes" id="UP000229915">
    <property type="component" value="Unassembled WGS sequence"/>
</dbReference>
<reference evidence="2" key="1">
    <citation type="submission" date="2017-09" db="EMBL/GenBank/DDBJ databases">
        <title>Depth-based differentiation of microbial function through sediment-hosted aquifers and enrichment of novel symbionts in the deep terrestrial subsurface.</title>
        <authorList>
            <person name="Probst A.J."/>
            <person name="Ladd B."/>
            <person name="Jarett J.K."/>
            <person name="Geller-Mcgrath D.E."/>
            <person name="Sieber C.M.K."/>
            <person name="Emerson J.B."/>
            <person name="Anantharaman K."/>
            <person name="Thomas B.C."/>
            <person name="Malmstrom R."/>
            <person name="Stieglmeier M."/>
            <person name="Klingl A."/>
            <person name="Woyke T."/>
            <person name="Ryan C.M."/>
            <person name="Banfield J.F."/>
        </authorList>
    </citation>
    <scope>NUCLEOTIDE SEQUENCE [LARGE SCALE GENOMIC DNA]</scope>
</reference>
<comment type="caution">
    <text evidence="1">The sequence shown here is derived from an EMBL/GenBank/DDBJ whole genome shotgun (WGS) entry which is preliminary data.</text>
</comment>
<dbReference type="EMBL" id="PFNK01000002">
    <property type="protein sequence ID" value="PIZ44257.1"/>
    <property type="molecule type" value="Genomic_DNA"/>
</dbReference>
<evidence type="ECO:0000313" key="1">
    <source>
        <dbReference type="EMBL" id="PIZ44257.1"/>
    </source>
</evidence>
<sequence length="289" mass="33030">MAFLLDRKITQLTYEDRCLARVQGIISKVEKGGDYQFLARVLRAANNKELEYDPIPFEIILTDFCLVLARFSKNGELLVGLRNGVPVWKGVKIEESPYEGQFLAFYEGIIPIIDCIGEKELDLIPENPMSGVSALKIAFPMITKTTDRILEDAYFNQRFSIHPDGAMITFEDARDVREMKITVINGMFISRMMTGHGEDTFCLDLNYGGQEHLLVLDAEKYLSRLLAQTYHDLVTAIDVEVEPRGVIRTQIENEERPERPIRTRYIGFLPLMMVRSPFASITYNTLVSF</sequence>
<dbReference type="AlphaFoldDB" id="A0A2M7TF00"/>
<organism evidence="1 2">
    <name type="scientific">candidate division WWE3 bacterium CG_4_10_14_0_2_um_filter_42_7</name>
    <dbReference type="NCBI Taxonomy" id="1975073"/>
    <lineage>
        <taxon>Bacteria</taxon>
        <taxon>Katanobacteria</taxon>
    </lineage>
</organism>
<gene>
    <name evidence="1" type="ORF">COY33_00035</name>
</gene>
<protein>
    <submittedName>
        <fullName evidence="1">Uncharacterized protein</fullName>
    </submittedName>
</protein>
<proteinExistence type="predicted"/>
<name>A0A2M7TF00_UNCKA</name>